<dbReference type="InterPro" id="IPR001128">
    <property type="entry name" value="Cyt_P450"/>
</dbReference>
<keyword evidence="7" id="KW-0503">Monooxygenase</keyword>
<dbReference type="PRINTS" id="PR00463">
    <property type="entry name" value="EP450I"/>
</dbReference>
<dbReference type="GO" id="GO:0004497">
    <property type="term" value="F:monooxygenase activity"/>
    <property type="evidence" value="ECO:0007669"/>
    <property type="project" value="UniProtKB-KW"/>
</dbReference>
<dbReference type="InParanoid" id="A0A409VQZ9"/>
<dbReference type="EMBL" id="NHYE01005589">
    <property type="protein sequence ID" value="PPQ68715.1"/>
    <property type="molecule type" value="Genomic_DNA"/>
</dbReference>
<dbReference type="SUPFAM" id="SSF48264">
    <property type="entry name" value="Cytochrome P450"/>
    <property type="match status" value="1"/>
</dbReference>
<keyword evidence="6 8" id="KW-0408">Iron</keyword>
<comment type="pathway">
    <text evidence="2">Secondary metabolite biosynthesis.</text>
</comment>
<protein>
    <recommendedName>
        <fullName evidence="11">Cytochrome P450</fullName>
    </recommendedName>
</protein>
<evidence type="ECO:0000256" key="6">
    <source>
        <dbReference type="ARBA" id="ARBA00023004"/>
    </source>
</evidence>
<evidence type="ECO:0000256" key="3">
    <source>
        <dbReference type="ARBA" id="ARBA00010617"/>
    </source>
</evidence>
<evidence type="ECO:0000256" key="4">
    <source>
        <dbReference type="ARBA" id="ARBA00022723"/>
    </source>
</evidence>
<evidence type="ECO:0000313" key="9">
    <source>
        <dbReference type="EMBL" id="PPQ68715.1"/>
    </source>
</evidence>
<reference evidence="9 10" key="1">
    <citation type="journal article" date="2018" name="Evol. Lett.">
        <title>Horizontal gene cluster transfer increased hallucinogenic mushroom diversity.</title>
        <authorList>
            <person name="Reynolds H.T."/>
            <person name="Vijayakumar V."/>
            <person name="Gluck-Thaler E."/>
            <person name="Korotkin H.B."/>
            <person name="Matheny P.B."/>
            <person name="Slot J.C."/>
        </authorList>
    </citation>
    <scope>NUCLEOTIDE SEQUENCE [LARGE SCALE GENOMIC DNA]</scope>
    <source>
        <strain evidence="9 10">SRW20</strain>
    </source>
</reference>
<gene>
    <name evidence="9" type="ORF">CVT26_003621</name>
</gene>
<feature type="binding site" description="axial binding residue" evidence="8">
    <location>
        <position position="485"/>
    </location>
    <ligand>
        <name>heme</name>
        <dbReference type="ChEBI" id="CHEBI:30413"/>
    </ligand>
    <ligandPart>
        <name>Fe</name>
        <dbReference type="ChEBI" id="CHEBI:18248"/>
    </ligandPart>
</feature>
<dbReference type="Gene3D" id="1.10.630.10">
    <property type="entry name" value="Cytochrome P450"/>
    <property type="match status" value="1"/>
</dbReference>
<organism evidence="9 10">
    <name type="scientific">Gymnopilus dilepis</name>
    <dbReference type="NCBI Taxonomy" id="231916"/>
    <lineage>
        <taxon>Eukaryota</taxon>
        <taxon>Fungi</taxon>
        <taxon>Dikarya</taxon>
        <taxon>Basidiomycota</taxon>
        <taxon>Agaricomycotina</taxon>
        <taxon>Agaricomycetes</taxon>
        <taxon>Agaricomycetidae</taxon>
        <taxon>Agaricales</taxon>
        <taxon>Agaricineae</taxon>
        <taxon>Hymenogastraceae</taxon>
        <taxon>Gymnopilus</taxon>
    </lineage>
</organism>
<dbReference type="InterPro" id="IPR002401">
    <property type="entry name" value="Cyt_P450_E_grp-I"/>
</dbReference>
<evidence type="ECO:0000313" key="10">
    <source>
        <dbReference type="Proteomes" id="UP000284706"/>
    </source>
</evidence>
<comment type="cofactor">
    <cofactor evidence="1 8">
        <name>heme</name>
        <dbReference type="ChEBI" id="CHEBI:30413"/>
    </cofactor>
</comment>
<evidence type="ECO:0000256" key="8">
    <source>
        <dbReference type="PIRSR" id="PIRSR602401-1"/>
    </source>
</evidence>
<dbReference type="Proteomes" id="UP000284706">
    <property type="component" value="Unassembled WGS sequence"/>
</dbReference>
<dbReference type="CDD" id="cd11061">
    <property type="entry name" value="CYP67-like"/>
    <property type="match status" value="1"/>
</dbReference>
<proteinExistence type="inferred from homology"/>
<evidence type="ECO:0008006" key="11">
    <source>
        <dbReference type="Google" id="ProtNLM"/>
    </source>
</evidence>
<comment type="caution">
    <text evidence="9">The sequence shown here is derived from an EMBL/GenBank/DDBJ whole genome shotgun (WGS) entry which is preliminary data.</text>
</comment>
<sequence length="547" mass="62075">SLRTVLLALTILPAASTYFIHNTAASFLFDLPWIYSIFYITLATSICVYRLSPFHPLASYPGPLILRVTKLWLAWVAYKGKTHLYFKELHEKYGPTIRIGPNELSTVEKGFISQILGNQGMPKGPLWDGRRFLKEADTRGYDNIVDLRDSVLHAQLRKPWNRAFTAEPLKDYEQLVIRRVVELNALLEDVCNLNKGGIGRVDIAKWVNSFAYDLMGDMAFSADYHLMKDGDKDNRFETMVNAVFNVSITQHIPWIARTVRAFPGLNKWMREFTDYGIQQAIKRANTQVKRKDLFYYMGEATGSSDADLPLIITNVLLAIFAGSDTTATVISAAFYLLLTNPDKYKALQSEIDNAFVEHGIDFGASNTVEVDADIKPYGEVLAGLEYLNGVINETLRLYPIVPTAFQRAPAKGSKLKVLQSGDSAIYLPEGNAIWVPAYVLHRDPRYFSPRPDDFIPERWHSSPSSKEYITSRDAFIPFSVGPQNCAGRSMALLELRYVLATLVRNFEMEFDTPAYDPSWWERDLEDRYTFSKGHLGVRLRLRGKDSN</sequence>
<evidence type="ECO:0000256" key="5">
    <source>
        <dbReference type="ARBA" id="ARBA00023002"/>
    </source>
</evidence>
<comment type="similarity">
    <text evidence="3">Belongs to the cytochrome P450 family.</text>
</comment>
<evidence type="ECO:0000256" key="2">
    <source>
        <dbReference type="ARBA" id="ARBA00005179"/>
    </source>
</evidence>
<name>A0A409VQZ9_9AGAR</name>
<dbReference type="OrthoDB" id="6692864at2759"/>
<keyword evidence="5" id="KW-0560">Oxidoreductase</keyword>
<evidence type="ECO:0000256" key="7">
    <source>
        <dbReference type="ARBA" id="ARBA00023033"/>
    </source>
</evidence>
<dbReference type="PRINTS" id="PR00385">
    <property type="entry name" value="P450"/>
</dbReference>
<dbReference type="InterPro" id="IPR050121">
    <property type="entry name" value="Cytochrome_P450_monoxygenase"/>
</dbReference>
<keyword evidence="10" id="KW-1185">Reference proteome</keyword>
<dbReference type="Pfam" id="PF00067">
    <property type="entry name" value="p450"/>
    <property type="match status" value="1"/>
</dbReference>
<dbReference type="STRING" id="231916.A0A409VQZ9"/>
<keyword evidence="8" id="KW-0349">Heme</keyword>
<dbReference type="PANTHER" id="PTHR24305:SF187">
    <property type="entry name" value="P450, PUTATIVE (EUROFUNG)-RELATED"/>
    <property type="match status" value="1"/>
</dbReference>
<dbReference type="GO" id="GO:0020037">
    <property type="term" value="F:heme binding"/>
    <property type="evidence" value="ECO:0007669"/>
    <property type="project" value="InterPro"/>
</dbReference>
<dbReference type="AlphaFoldDB" id="A0A409VQZ9"/>
<keyword evidence="4 8" id="KW-0479">Metal-binding</keyword>
<evidence type="ECO:0000256" key="1">
    <source>
        <dbReference type="ARBA" id="ARBA00001971"/>
    </source>
</evidence>
<dbReference type="PANTHER" id="PTHR24305">
    <property type="entry name" value="CYTOCHROME P450"/>
    <property type="match status" value="1"/>
</dbReference>
<dbReference type="InterPro" id="IPR036396">
    <property type="entry name" value="Cyt_P450_sf"/>
</dbReference>
<accession>A0A409VQZ9</accession>
<dbReference type="GO" id="GO:0016705">
    <property type="term" value="F:oxidoreductase activity, acting on paired donors, with incorporation or reduction of molecular oxygen"/>
    <property type="evidence" value="ECO:0007669"/>
    <property type="project" value="InterPro"/>
</dbReference>
<feature type="non-terminal residue" evidence="9">
    <location>
        <position position="1"/>
    </location>
</feature>
<dbReference type="GO" id="GO:0005506">
    <property type="term" value="F:iron ion binding"/>
    <property type="evidence" value="ECO:0007669"/>
    <property type="project" value="InterPro"/>
</dbReference>